<name>A0A2A6C328_PRIPA</name>
<evidence type="ECO:0000313" key="5">
    <source>
        <dbReference type="EnsemblMetazoa" id="PPA24248.1"/>
    </source>
</evidence>
<dbReference type="InterPro" id="IPR050271">
    <property type="entry name" value="UDP-glycosyltransferase"/>
</dbReference>
<dbReference type="PANTHER" id="PTHR48043:SF23">
    <property type="entry name" value="UDP-GLUCURONOSYLTRANSFERASE"/>
    <property type="match status" value="1"/>
</dbReference>
<reference evidence="6" key="1">
    <citation type="journal article" date="2008" name="Nat. Genet.">
        <title>The Pristionchus pacificus genome provides a unique perspective on nematode lifestyle and parasitism.</title>
        <authorList>
            <person name="Dieterich C."/>
            <person name="Clifton S.W."/>
            <person name="Schuster L.N."/>
            <person name="Chinwalla A."/>
            <person name="Delehaunty K."/>
            <person name="Dinkelacker I."/>
            <person name="Fulton L."/>
            <person name="Fulton R."/>
            <person name="Godfrey J."/>
            <person name="Minx P."/>
            <person name="Mitreva M."/>
            <person name="Roeseler W."/>
            <person name="Tian H."/>
            <person name="Witte H."/>
            <person name="Yang S.P."/>
            <person name="Wilson R.K."/>
            <person name="Sommer R.J."/>
        </authorList>
    </citation>
    <scope>NUCLEOTIDE SEQUENCE [LARGE SCALE GENOMIC DNA]</scope>
    <source>
        <strain evidence="6">PS312</strain>
    </source>
</reference>
<dbReference type="GO" id="GO:0015020">
    <property type="term" value="F:glucuronosyltransferase activity"/>
    <property type="evidence" value="ECO:0007669"/>
    <property type="project" value="UniProtKB-EC"/>
</dbReference>
<keyword evidence="3" id="KW-0328">Glycosyltransferase</keyword>
<evidence type="ECO:0000256" key="3">
    <source>
        <dbReference type="ARBA" id="ARBA00022676"/>
    </source>
</evidence>
<dbReference type="AlphaFoldDB" id="A0A2A6C328"/>
<organism evidence="5 6">
    <name type="scientific">Pristionchus pacificus</name>
    <name type="common">Parasitic nematode worm</name>
    <dbReference type="NCBI Taxonomy" id="54126"/>
    <lineage>
        <taxon>Eukaryota</taxon>
        <taxon>Metazoa</taxon>
        <taxon>Ecdysozoa</taxon>
        <taxon>Nematoda</taxon>
        <taxon>Chromadorea</taxon>
        <taxon>Rhabditida</taxon>
        <taxon>Rhabditina</taxon>
        <taxon>Diplogasteromorpha</taxon>
        <taxon>Diplogasteroidea</taxon>
        <taxon>Neodiplogasteridae</taxon>
        <taxon>Pristionchus</taxon>
    </lineage>
</organism>
<reference evidence="5" key="2">
    <citation type="submission" date="2022-06" db="UniProtKB">
        <authorList>
            <consortium name="EnsemblMetazoa"/>
        </authorList>
    </citation>
    <scope>IDENTIFICATION</scope>
    <source>
        <strain evidence="5">PS312</strain>
    </source>
</reference>
<dbReference type="SUPFAM" id="SSF53756">
    <property type="entry name" value="UDP-Glycosyltransferase/glycogen phosphorylase"/>
    <property type="match status" value="1"/>
</dbReference>
<dbReference type="OrthoDB" id="5835829at2759"/>
<dbReference type="PANTHER" id="PTHR48043">
    <property type="entry name" value="EG:EG0003.4 PROTEIN-RELATED"/>
    <property type="match status" value="1"/>
</dbReference>
<protein>
    <recommendedName>
        <fullName evidence="2">glucuronosyltransferase</fullName>
        <ecNumber evidence="2">2.4.1.17</ecNumber>
    </recommendedName>
</protein>
<keyword evidence="6" id="KW-1185">Reference proteome</keyword>
<sequence>MYMILQQYRPMFKSYTYQCNATLSDELILKRLREENFAAAFAENIDNRGYDEHMKLALFYLIGVSKYATTYSMSVMDGNFRVMQTPSSTAYVCKSSSKEDLYEVSISAMMGGKYEDRMSFMERVYNTLSHHGLSYIFEEHLDYFQDVVGPKLGNAHIRVRVIALSHFFCTFIYHEKSQDVMAASSPVFLNSDPLADFPKLTSARVIDIGGISVHHGHKKLDKYWSDILNLRNKTIFISFATRKRFVEQSRSSTVTFIWKYEVGTENANKGEASSPAALFECLFFP</sequence>
<proteinExistence type="inferred from homology"/>
<gene>
    <name evidence="5" type="primary">WBGene00113802</name>
</gene>
<dbReference type="EC" id="2.4.1.17" evidence="2"/>
<dbReference type="EnsemblMetazoa" id="PPA24248.1">
    <property type="protein sequence ID" value="PPA24248.1"/>
    <property type="gene ID" value="WBGene00113802"/>
</dbReference>
<comment type="similarity">
    <text evidence="1">Belongs to the UDP-glycosyltransferase family.</text>
</comment>
<keyword evidence="4" id="KW-0808">Transferase</keyword>
<accession>A0A8R1UHJ5</accession>
<dbReference type="GO" id="GO:0008194">
    <property type="term" value="F:UDP-glycosyltransferase activity"/>
    <property type="evidence" value="ECO:0000318"/>
    <property type="project" value="GO_Central"/>
</dbReference>
<evidence type="ECO:0000256" key="1">
    <source>
        <dbReference type="ARBA" id="ARBA00009995"/>
    </source>
</evidence>
<accession>A0A2A6C328</accession>
<dbReference type="Proteomes" id="UP000005239">
    <property type="component" value="Unassembled WGS sequence"/>
</dbReference>
<evidence type="ECO:0000256" key="2">
    <source>
        <dbReference type="ARBA" id="ARBA00012544"/>
    </source>
</evidence>
<evidence type="ECO:0000256" key="4">
    <source>
        <dbReference type="ARBA" id="ARBA00022679"/>
    </source>
</evidence>
<evidence type="ECO:0000313" key="6">
    <source>
        <dbReference type="Proteomes" id="UP000005239"/>
    </source>
</evidence>